<reference evidence="1" key="1">
    <citation type="submission" date="2019-10" db="EMBL/GenBank/DDBJ databases">
        <authorList>
            <consortium name="DOE Joint Genome Institute"/>
            <person name="Kuo A."/>
            <person name="Miyauchi S."/>
            <person name="Kiss E."/>
            <person name="Drula E."/>
            <person name="Kohler A."/>
            <person name="Sanchez-Garcia M."/>
            <person name="Andreopoulos B."/>
            <person name="Barry K.W."/>
            <person name="Bonito G."/>
            <person name="Buee M."/>
            <person name="Carver A."/>
            <person name="Chen C."/>
            <person name="Cichocki N."/>
            <person name="Clum A."/>
            <person name="Culley D."/>
            <person name="Crous P.W."/>
            <person name="Fauchery L."/>
            <person name="Girlanda M."/>
            <person name="Hayes R."/>
            <person name="Keri Z."/>
            <person name="Labutti K."/>
            <person name="Lipzen A."/>
            <person name="Lombard V."/>
            <person name="Magnuson J."/>
            <person name="Maillard F."/>
            <person name="Morin E."/>
            <person name="Murat C."/>
            <person name="Nolan M."/>
            <person name="Ohm R."/>
            <person name="Pangilinan J."/>
            <person name="Pereira M."/>
            <person name="Perotto S."/>
            <person name="Peter M."/>
            <person name="Riley R."/>
            <person name="Sitrit Y."/>
            <person name="Stielow B."/>
            <person name="Szollosi G."/>
            <person name="Zifcakova L."/>
            <person name="Stursova M."/>
            <person name="Spatafora J.W."/>
            <person name="Tedersoo L."/>
            <person name="Vaario L.-M."/>
            <person name="Yamada A."/>
            <person name="Yan M."/>
            <person name="Wang P."/>
            <person name="Xu J."/>
            <person name="Bruns T."/>
            <person name="Baldrian P."/>
            <person name="Vilgalys R."/>
            <person name="Henrissat B."/>
            <person name="Grigoriev I.V."/>
            <person name="Hibbett D."/>
            <person name="Nagy L.G."/>
            <person name="Martin F.M."/>
        </authorList>
    </citation>
    <scope>NUCLEOTIDE SEQUENCE</scope>
    <source>
        <strain evidence="1">P2</strain>
    </source>
</reference>
<dbReference type="Proteomes" id="UP000886501">
    <property type="component" value="Unassembled WGS sequence"/>
</dbReference>
<accession>A0ACB6Z0C2</accession>
<gene>
    <name evidence="1" type="ORF">BDM02DRAFT_3104962</name>
</gene>
<dbReference type="EMBL" id="MU118298">
    <property type="protein sequence ID" value="KAF9643018.1"/>
    <property type="molecule type" value="Genomic_DNA"/>
</dbReference>
<reference evidence="1" key="2">
    <citation type="journal article" date="2020" name="Nat. Commun.">
        <title>Large-scale genome sequencing of mycorrhizal fungi provides insights into the early evolution of symbiotic traits.</title>
        <authorList>
            <person name="Miyauchi S."/>
            <person name="Kiss E."/>
            <person name="Kuo A."/>
            <person name="Drula E."/>
            <person name="Kohler A."/>
            <person name="Sanchez-Garcia M."/>
            <person name="Morin E."/>
            <person name="Andreopoulos B."/>
            <person name="Barry K.W."/>
            <person name="Bonito G."/>
            <person name="Buee M."/>
            <person name="Carver A."/>
            <person name="Chen C."/>
            <person name="Cichocki N."/>
            <person name="Clum A."/>
            <person name="Culley D."/>
            <person name="Crous P.W."/>
            <person name="Fauchery L."/>
            <person name="Girlanda M."/>
            <person name="Hayes R.D."/>
            <person name="Keri Z."/>
            <person name="LaButti K."/>
            <person name="Lipzen A."/>
            <person name="Lombard V."/>
            <person name="Magnuson J."/>
            <person name="Maillard F."/>
            <person name="Murat C."/>
            <person name="Nolan M."/>
            <person name="Ohm R.A."/>
            <person name="Pangilinan J."/>
            <person name="Pereira M.F."/>
            <person name="Perotto S."/>
            <person name="Peter M."/>
            <person name="Pfister S."/>
            <person name="Riley R."/>
            <person name="Sitrit Y."/>
            <person name="Stielow J.B."/>
            <person name="Szollosi G."/>
            <person name="Zifcakova L."/>
            <person name="Stursova M."/>
            <person name="Spatafora J.W."/>
            <person name="Tedersoo L."/>
            <person name="Vaario L.M."/>
            <person name="Yamada A."/>
            <person name="Yan M."/>
            <person name="Wang P."/>
            <person name="Xu J."/>
            <person name="Bruns T."/>
            <person name="Baldrian P."/>
            <person name="Vilgalys R."/>
            <person name="Dunand C."/>
            <person name="Henrissat B."/>
            <person name="Grigoriev I.V."/>
            <person name="Hibbett D."/>
            <person name="Nagy L.G."/>
            <person name="Martin F.M."/>
        </authorList>
    </citation>
    <scope>NUCLEOTIDE SEQUENCE</scope>
    <source>
        <strain evidence="1">P2</strain>
    </source>
</reference>
<name>A0ACB6Z0C2_THEGA</name>
<evidence type="ECO:0000313" key="2">
    <source>
        <dbReference type="Proteomes" id="UP000886501"/>
    </source>
</evidence>
<organism evidence="1 2">
    <name type="scientific">Thelephora ganbajun</name>
    <name type="common">Ganba fungus</name>
    <dbReference type="NCBI Taxonomy" id="370292"/>
    <lineage>
        <taxon>Eukaryota</taxon>
        <taxon>Fungi</taxon>
        <taxon>Dikarya</taxon>
        <taxon>Basidiomycota</taxon>
        <taxon>Agaricomycotina</taxon>
        <taxon>Agaricomycetes</taxon>
        <taxon>Thelephorales</taxon>
        <taxon>Thelephoraceae</taxon>
        <taxon>Thelephora</taxon>
    </lineage>
</organism>
<evidence type="ECO:0000313" key="1">
    <source>
        <dbReference type="EMBL" id="KAF9643018.1"/>
    </source>
</evidence>
<feature type="non-terminal residue" evidence="1">
    <location>
        <position position="1"/>
    </location>
</feature>
<comment type="caution">
    <text evidence="1">The sequence shown here is derived from an EMBL/GenBank/DDBJ whole genome shotgun (WGS) entry which is preliminary data.</text>
</comment>
<protein>
    <submittedName>
        <fullName evidence="1">Uncharacterized protein</fullName>
    </submittedName>
</protein>
<proteinExistence type="predicted"/>
<keyword evidence="2" id="KW-1185">Reference proteome</keyword>
<sequence length="162" mass="17882">AHDRIISSVETCAGQVFFLNGPGGTGKIFMYNTICNMIHSKGWVVLCIASSGITALVLYGGCTAHSMFKIPLRPDNTSYCPIAKQGNLADLIRATTILTTRLIIWDEITMQHRYAAETVDCMCHDLLNTLDCPFSGITVVFHWGQTPIYPVSGLCKFWVSNF</sequence>